<keyword evidence="1" id="KW-0472">Membrane</keyword>
<organism evidence="3 4">
    <name type="scientific">Smittium culicis</name>
    <dbReference type="NCBI Taxonomy" id="133412"/>
    <lineage>
        <taxon>Eukaryota</taxon>
        <taxon>Fungi</taxon>
        <taxon>Fungi incertae sedis</taxon>
        <taxon>Zoopagomycota</taxon>
        <taxon>Kickxellomycotina</taxon>
        <taxon>Harpellomycetes</taxon>
        <taxon>Harpellales</taxon>
        <taxon>Legeriomycetaceae</taxon>
        <taxon>Smittium</taxon>
    </lineage>
</organism>
<sequence length="100" mass="11575">MTTLDGALKKIDSSIDTFSIFLTLNALETLFKSSFPSAVVAKCANFFNSTLVAILNNEEWTLKMVFLYFYVYPVLNILTSKIISITDFESREKHIYYQYY</sequence>
<evidence type="ECO:0000256" key="1">
    <source>
        <dbReference type="SAM" id="Phobius"/>
    </source>
</evidence>
<dbReference type="EMBL" id="LSSN01003965">
    <property type="protein sequence ID" value="OMJ12420.1"/>
    <property type="molecule type" value="Genomic_DNA"/>
</dbReference>
<keyword evidence="1" id="KW-0812">Transmembrane</keyword>
<keyword evidence="1" id="KW-1133">Transmembrane helix</keyword>
<gene>
    <name evidence="3" type="ORF">AYI70_g1303</name>
    <name evidence="2" type="ORF">AYI70_g9137</name>
</gene>
<reference evidence="3 4" key="1">
    <citation type="submission" date="2017-01" db="EMBL/GenBank/DDBJ databases">
        <authorList>
            <person name="Mah S.A."/>
            <person name="Swanson W.J."/>
            <person name="Moy G.W."/>
            <person name="Vacquier V.D."/>
        </authorList>
    </citation>
    <scope>NUCLEOTIDE SEQUENCE [LARGE SCALE GENOMIC DNA]</scope>
    <source>
        <strain evidence="3 4">GSMNP</strain>
    </source>
</reference>
<accession>A0A1R1YD87</accession>
<dbReference type="EMBL" id="LSSN01000269">
    <property type="protein sequence ID" value="OMJ24840.1"/>
    <property type="molecule type" value="Genomic_DNA"/>
</dbReference>
<dbReference type="AlphaFoldDB" id="A0A1R1YD87"/>
<comment type="caution">
    <text evidence="3">The sequence shown here is derived from an EMBL/GenBank/DDBJ whole genome shotgun (WGS) entry which is preliminary data.</text>
</comment>
<proteinExistence type="predicted"/>
<name>A0A1R1YD87_9FUNG</name>
<evidence type="ECO:0000313" key="2">
    <source>
        <dbReference type="EMBL" id="OMJ12420.1"/>
    </source>
</evidence>
<feature type="transmembrane region" description="Helical" evidence="1">
    <location>
        <begin position="65"/>
        <end position="83"/>
    </location>
</feature>
<dbReference type="Proteomes" id="UP000187283">
    <property type="component" value="Unassembled WGS sequence"/>
</dbReference>
<keyword evidence="4" id="KW-1185">Reference proteome</keyword>
<evidence type="ECO:0000313" key="4">
    <source>
        <dbReference type="Proteomes" id="UP000187283"/>
    </source>
</evidence>
<protein>
    <submittedName>
        <fullName evidence="3">Uncharacterized protein</fullName>
    </submittedName>
</protein>
<evidence type="ECO:0000313" key="3">
    <source>
        <dbReference type="EMBL" id="OMJ24840.1"/>
    </source>
</evidence>